<organism evidence="3 4">
    <name type="scientific">Tulasnella calospora MUT 4182</name>
    <dbReference type="NCBI Taxonomy" id="1051891"/>
    <lineage>
        <taxon>Eukaryota</taxon>
        <taxon>Fungi</taxon>
        <taxon>Dikarya</taxon>
        <taxon>Basidiomycota</taxon>
        <taxon>Agaricomycotina</taxon>
        <taxon>Agaricomycetes</taxon>
        <taxon>Cantharellales</taxon>
        <taxon>Tulasnellaceae</taxon>
        <taxon>Tulasnella</taxon>
    </lineage>
</organism>
<keyword evidence="4" id="KW-1185">Reference proteome</keyword>
<feature type="transmembrane region" description="Helical" evidence="1">
    <location>
        <begin position="174"/>
        <end position="196"/>
    </location>
</feature>
<feature type="domain" description="DUF6533" evidence="2">
    <location>
        <begin position="23"/>
        <end position="67"/>
    </location>
</feature>
<dbReference type="InterPro" id="IPR045340">
    <property type="entry name" value="DUF6533"/>
</dbReference>
<accession>A0A0C3LSX6</accession>
<dbReference type="STRING" id="1051891.A0A0C3LSX6"/>
<reference evidence="4" key="2">
    <citation type="submission" date="2015-01" db="EMBL/GenBank/DDBJ databases">
        <title>Evolutionary Origins and Diversification of the Mycorrhizal Mutualists.</title>
        <authorList>
            <consortium name="DOE Joint Genome Institute"/>
            <consortium name="Mycorrhizal Genomics Consortium"/>
            <person name="Kohler A."/>
            <person name="Kuo A."/>
            <person name="Nagy L.G."/>
            <person name="Floudas D."/>
            <person name="Copeland A."/>
            <person name="Barry K.W."/>
            <person name="Cichocki N."/>
            <person name="Veneault-Fourrey C."/>
            <person name="LaButti K."/>
            <person name="Lindquist E.A."/>
            <person name="Lipzen A."/>
            <person name="Lundell T."/>
            <person name="Morin E."/>
            <person name="Murat C."/>
            <person name="Riley R."/>
            <person name="Ohm R."/>
            <person name="Sun H."/>
            <person name="Tunlid A."/>
            <person name="Henrissat B."/>
            <person name="Grigoriev I.V."/>
            <person name="Hibbett D.S."/>
            <person name="Martin F."/>
        </authorList>
    </citation>
    <scope>NUCLEOTIDE SEQUENCE [LARGE SCALE GENOMIC DNA]</scope>
    <source>
        <strain evidence="4">MUT 4182</strain>
    </source>
</reference>
<evidence type="ECO:0000313" key="3">
    <source>
        <dbReference type="EMBL" id="KIO24477.1"/>
    </source>
</evidence>
<reference evidence="3 4" key="1">
    <citation type="submission" date="2014-04" db="EMBL/GenBank/DDBJ databases">
        <authorList>
            <consortium name="DOE Joint Genome Institute"/>
            <person name="Kuo A."/>
            <person name="Girlanda M."/>
            <person name="Perotto S."/>
            <person name="Kohler A."/>
            <person name="Nagy L.G."/>
            <person name="Floudas D."/>
            <person name="Copeland A."/>
            <person name="Barry K.W."/>
            <person name="Cichocki N."/>
            <person name="Veneault-Fourrey C."/>
            <person name="LaButti K."/>
            <person name="Lindquist E.A."/>
            <person name="Lipzen A."/>
            <person name="Lundell T."/>
            <person name="Morin E."/>
            <person name="Murat C."/>
            <person name="Sun H."/>
            <person name="Tunlid A."/>
            <person name="Henrissat B."/>
            <person name="Grigoriev I.V."/>
            <person name="Hibbett D.S."/>
            <person name="Martin F."/>
            <person name="Nordberg H.P."/>
            <person name="Cantor M.N."/>
            <person name="Hua S.X."/>
        </authorList>
    </citation>
    <scope>NUCLEOTIDE SEQUENCE [LARGE SCALE GENOMIC DNA]</scope>
    <source>
        <strain evidence="3 4">MUT 4182</strain>
    </source>
</reference>
<keyword evidence="1" id="KW-1133">Transmembrane helix</keyword>
<dbReference type="EMBL" id="KN823060">
    <property type="protein sequence ID" value="KIO24477.1"/>
    <property type="molecule type" value="Genomic_DNA"/>
</dbReference>
<dbReference type="Proteomes" id="UP000054248">
    <property type="component" value="Unassembled WGS sequence"/>
</dbReference>
<feature type="transmembrane region" description="Helical" evidence="1">
    <location>
        <begin position="57"/>
        <end position="75"/>
    </location>
</feature>
<gene>
    <name evidence="3" type="ORF">M407DRAFT_26091</name>
</gene>
<keyword evidence="1" id="KW-0472">Membrane</keyword>
<evidence type="ECO:0000256" key="1">
    <source>
        <dbReference type="SAM" id="Phobius"/>
    </source>
</evidence>
<dbReference type="AlphaFoldDB" id="A0A0C3LSX6"/>
<name>A0A0C3LSX6_9AGAM</name>
<evidence type="ECO:0000313" key="4">
    <source>
        <dbReference type="Proteomes" id="UP000054248"/>
    </source>
</evidence>
<dbReference type="HOGENOM" id="CLU_035509_9_1_1"/>
<dbReference type="OrthoDB" id="3349377at2759"/>
<protein>
    <recommendedName>
        <fullName evidence="2">DUF6533 domain-containing protein</fullName>
    </recommendedName>
</protein>
<feature type="transmembrane region" description="Helical" evidence="1">
    <location>
        <begin position="95"/>
        <end position="118"/>
    </location>
</feature>
<proteinExistence type="predicted"/>
<evidence type="ECO:0000259" key="2">
    <source>
        <dbReference type="Pfam" id="PF20151"/>
    </source>
</evidence>
<feature type="transmembrane region" description="Helical" evidence="1">
    <location>
        <begin position="217"/>
        <end position="237"/>
    </location>
</feature>
<keyword evidence="1" id="KW-0812">Transmembrane</keyword>
<dbReference type="Pfam" id="PF20151">
    <property type="entry name" value="DUF6533"/>
    <property type="match status" value="1"/>
</dbReference>
<sequence>MDFTFDANKYLSVAENTDVTRFCTLAAVVTLFWDWVTHLDDEVEYIWKRDWRMAGKPLYLIIRYGGFAFQIFDLVQMLGSWGKKQHWLNNSDSCALYYVLLPIGTPAFLFVVDVVLAYRSLCLYRLNRRLVTINVAFFCIAVASTAAIAGYSFSKFGVVATPRFITGCWATMPSTIYMTTVPPLIFELWLFSLVVYKLIRYTREVGRPSKESIIQLLVKDSMSWFFIIAAMILWNGLNFALAPEGLRGVALP</sequence>
<feature type="transmembrane region" description="Helical" evidence="1">
    <location>
        <begin position="130"/>
        <end position="154"/>
    </location>
</feature>